<dbReference type="Gene3D" id="3.20.20.150">
    <property type="entry name" value="Divalent-metal-dependent TIM barrel enzymes"/>
    <property type="match status" value="1"/>
</dbReference>
<dbReference type="KEGG" id="tbk:HF295_01205"/>
<reference evidence="2 3" key="1">
    <citation type="submission" date="2020-04" db="EMBL/GenBank/DDBJ databases">
        <authorList>
            <person name="Zheng R.K."/>
            <person name="Sun C.M."/>
        </authorList>
    </citation>
    <scope>NUCLEOTIDE SEQUENCE [LARGE SCALE GENOMIC DNA]</scope>
    <source>
        <strain evidence="3">zrk29</strain>
    </source>
</reference>
<protein>
    <submittedName>
        <fullName evidence="2">Sugar phosphate isomerase/epimerase</fullName>
    </submittedName>
</protein>
<feature type="domain" description="Xylose isomerase-like TIM barrel" evidence="1">
    <location>
        <begin position="19"/>
        <end position="286"/>
    </location>
</feature>
<evidence type="ECO:0000313" key="2">
    <source>
        <dbReference type="EMBL" id="QLY39550.1"/>
    </source>
</evidence>
<dbReference type="InterPro" id="IPR050312">
    <property type="entry name" value="IolE/XylAMocC-like"/>
</dbReference>
<dbReference type="InterPro" id="IPR036237">
    <property type="entry name" value="Xyl_isomerase-like_sf"/>
</dbReference>
<dbReference type="AlphaFoldDB" id="A0A7L6MZX7"/>
<dbReference type="RefSeq" id="WP_312032024.1">
    <property type="nucleotide sequence ID" value="NZ_CP051151.1"/>
</dbReference>
<dbReference type="SUPFAM" id="SSF51658">
    <property type="entry name" value="Xylose isomerase-like"/>
    <property type="match status" value="1"/>
</dbReference>
<name>A0A7L6MZX7_9MOLU</name>
<dbReference type="Proteomes" id="UP000512167">
    <property type="component" value="Chromosome"/>
</dbReference>
<organism evidence="2 3">
    <name type="scientific">Hujiaoplasma nucleasis</name>
    <dbReference type="NCBI Taxonomy" id="2725268"/>
    <lineage>
        <taxon>Bacteria</taxon>
        <taxon>Bacillati</taxon>
        <taxon>Mycoplasmatota</taxon>
        <taxon>Mollicutes</taxon>
        <taxon>Candidatus Izemoplasmatales</taxon>
        <taxon>Hujiaoplasmataceae</taxon>
        <taxon>Hujiaoplasma</taxon>
    </lineage>
</organism>
<proteinExistence type="predicted"/>
<sequence length="303" mass="35397">MKLGLLSAILADQTFEEVIDIASSYGYQSVELACWPKSKASRRYAGVTHIDLDTLSDEKIQYILDYTHKKNIEIAALGYYPNPLDQDDEKRQISFSHIKKLIDAAVKLKVSLVSTFIGKNQYISDQENFILFKKYWPEIIRYAESKQIKIAIENCPMYFTQDEWPGGQNLASSPYIWKKMFEEIPSDYFGLAYDPSHLYLQRMDYLKPLSEFKDKIFHIHFKDIKLDMDKINEYGIFTPPLNYMQPKIPGEGGIDWKIFINKLKETNYQGSTCVEIEDKDYEDSYESILKAVKNSYDHLVKYI</sequence>
<dbReference type="EMBL" id="CP051151">
    <property type="protein sequence ID" value="QLY39550.1"/>
    <property type="molecule type" value="Genomic_DNA"/>
</dbReference>
<dbReference type="PANTHER" id="PTHR12110">
    <property type="entry name" value="HYDROXYPYRUVATE ISOMERASE"/>
    <property type="match status" value="1"/>
</dbReference>
<dbReference type="Pfam" id="PF01261">
    <property type="entry name" value="AP_endonuc_2"/>
    <property type="match status" value="1"/>
</dbReference>
<gene>
    <name evidence="2" type="ORF">HF295_01205</name>
</gene>
<evidence type="ECO:0000313" key="3">
    <source>
        <dbReference type="Proteomes" id="UP000512167"/>
    </source>
</evidence>
<dbReference type="PANTHER" id="PTHR12110:SF21">
    <property type="entry name" value="XYLOSE ISOMERASE-LIKE TIM BARREL DOMAIN-CONTAINING PROTEIN"/>
    <property type="match status" value="1"/>
</dbReference>
<dbReference type="InterPro" id="IPR013022">
    <property type="entry name" value="Xyl_isomerase-like_TIM-brl"/>
</dbReference>
<accession>A0A7L6MZX7</accession>
<keyword evidence="2" id="KW-0413">Isomerase</keyword>
<evidence type="ECO:0000259" key="1">
    <source>
        <dbReference type="Pfam" id="PF01261"/>
    </source>
</evidence>
<keyword evidence="3" id="KW-1185">Reference proteome</keyword>
<dbReference type="GO" id="GO:0016853">
    <property type="term" value="F:isomerase activity"/>
    <property type="evidence" value="ECO:0007669"/>
    <property type="project" value="UniProtKB-KW"/>
</dbReference>